<feature type="chain" id="PRO_5022950845" evidence="1">
    <location>
        <begin position="28"/>
        <end position="218"/>
    </location>
</feature>
<reference evidence="3 4" key="1">
    <citation type="submission" date="2019-08" db="EMBL/GenBank/DDBJ databases">
        <title>Deep-cultivation of Planctomycetes and their phenomic and genomic characterization uncovers novel biology.</title>
        <authorList>
            <person name="Wiegand S."/>
            <person name="Jogler M."/>
            <person name="Boedeker C."/>
            <person name="Pinto D."/>
            <person name="Vollmers J."/>
            <person name="Rivas-Marin E."/>
            <person name="Kohn T."/>
            <person name="Peeters S.H."/>
            <person name="Heuer A."/>
            <person name="Rast P."/>
            <person name="Oberbeckmann S."/>
            <person name="Bunk B."/>
            <person name="Jeske O."/>
            <person name="Meyerdierks A."/>
            <person name="Storesund J.E."/>
            <person name="Kallscheuer N."/>
            <person name="Luecker S."/>
            <person name="Lage O.M."/>
            <person name="Pohl T."/>
            <person name="Merkel B.J."/>
            <person name="Hornburger P."/>
            <person name="Mueller R.-W."/>
            <person name="Bruemmer F."/>
            <person name="Labrenz M."/>
            <person name="Spormann A.M."/>
            <person name="Op den Camp H."/>
            <person name="Overmann J."/>
            <person name="Amann R."/>
            <person name="Jetten M.S.M."/>
            <person name="Mascher T."/>
            <person name="Medema M.H."/>
            <person name="Devos D.P."/>
            <person name="Kaster A.-K."/>
            <person name="Ovreas L."/>
            <person name="Rohde M."/>
            <person name="Galperin M.Y."/>
            <person name="Jogler C."/>
        </authorList>
    </citation>
    <scope>NUCLEOTIDE SEQUENCE [LARGE SCALE GENOMIC DNA]</scope>
    <source>
        <strain evidence="3 4">Pr1d</strain>
    </source>
</reference>
<dbReference type="Gene3D" id="1.10.238.10">
    <property type="entry name" value="EF-hand"/>
    <property type="match status" value="1"/>
</dbReference>
<dbReference type="InterPro" id="IPR011992">
    <property type="entry name" value="EF-hand-dom_pair"/>
</dbReference>
<dbReference type="Pfam" id="PF13202">
    <property type="entry name" value="EF-hand_5"/>
    <property type="match status" value="1"/>
</dbReference>
<dbReference type="EMBL" id="CP042913">
    <property type="protein sequence ID" value="QEG36380.1"/>
    <property type="molecule type" value="Genomic_DNA"/>
</dbReference>
<gene>
    <name evidence="3" type="ORF">Pr1d_36940</name>
</gene>
<keyword evidence="4" id="KW-1185">Reference proteome</keyword>
<dbReference type="InterPro" id="IPR018247">
    <property type="entry name" value="EF_Hand_1_Ca_BS"/>
</dbReference>
<dbReference type="PROSITE" id="PS51257">
    <property type="entry name" value="PROKAR_LIPOPROTEIN"/>
    <property type="match status" value="1"/>
</dbReference>
<evidence type="ECO:0000313" key="3">
    <source>
        <dbReference type="EMBL" id="QEG36380.1"/>
    </source>
</evidence>
<accession>A0A5B9QFE2</accession>
<dbReference type="PROSITE" id="PS50222">
    <property type="entry name" value="EF_HAND_2"/>
    <property type="match status" value="1"/>
</dbReference>
<organism evidence="3 4">
    <name type="scientific">Bythopirellula goksoeyrii</name>
    <dbReference type="NCBI Taxonomy" id="1400387"/>
    <lineage>
        <taxon>Bacteria</taxon>
        <taxon>Pseudomonadati</taxon>
        <taxon>Planctomycetota</taxon>
        <taxon>Planctomycetia</taxon>
        <taxon>Pirellulales</taxon>
        <taxon>Lacipirellulaceae</taxon>
        <taxon>Bythopirellula</taxon>
    </lineage>
</organism>
<protein>
    <submittedName>
        <fullName evidence="3">EF hand</fullName>
    </submittedName>
</protein>
<dbReference type="SUPFAM" id="SSF47473">
    <property type="entry name" value="EF-hand"/>
    <property type="match status" value="1"/>
</dbReference>
<dbReference type="InterPro" id="IPR002048">
    <property type="entry name" value="EF_hand_dom"/>
</dbReference>
<sequence length="218" mass="23822" precursor="true">MPERFFMNERFCQDFVILLVICNLALAGCSSGPTAIRPVDIDADQAGDQAIEFYDKDGDGTLNVDELAAVPGVLKYLDKYDQNADGLVSGDEITERVELWDDQAMGIRTLDVEVTIGARPLQGAEVRFVPESYLGDGPKVASGTTDSKGFAKISVAVDELPDDLRKARMRGLFGGTYKIEVTHPTLKVPATYNTETTLGEEVARDTIGDWLVLKLDKD</sequence>
<proteinExistence type="predicted"/>
<dbReference type="Proteomes" id="UP000323917">
    <property type="component" value="Chromosome"/>
</dbReference>
<feature type="domain" description="EF-hand" evidence="2">
    <location>
        <begin position="42"/>
        <end position="77"/>
    </location>
</feature>
<dbReference type="GO" id="GO:0005509">
    <property type="term" value="F:calcium ion binding"/>
    <property type="evidence" value="ECO:0007669"/>
    <property type="project" value="InterPro"/>
</dbReference>
<evidence type="ECO:0000313" key="4">
    <source>
        <dbReference type="Proteomes" id="UP000323917"/>
    </source>
</evidence>
<evidence type="ECO:0000256" key="1">
    <source>
        <dbReference type="SAM" id="SignalP"/>
    </source>
</evidence>
<name>A0A5B9QFE2_9BACT</name>
<dbReference type="KEGG" id="bgok:Pr1d_36940"/>
<evidence type="ECO:0000259" key="2">
    <source>
        <dbReference type="PROSITE" id="PS50222"/>
    </source>
</evidence>
<dbReference type="AlphaFoldDB" id="A0A5B9QFE2"/>
<feature type="signal peptide" evidence="1">
    <location>
        <begin position="1"/>
        <end position="27"/>
    </location>
</feature>
<keyword evidence="1" id="KW-0732">Signal</keyword>
<dbReference type="PROSITE" id="PS00018">
    <property type="entry name" value="EF_HAND_1"/>
    <property type="match status" value="2"/>
</dbReference>